<dbReference type="VEuPathDB" id="FungiDB:FUN_003918"/>
<comment type="caution">
    <text evidence="1">The sequence shown here is derived from an EMBL/GenBank/DDBJ whole genome shotgun (WGS) entry which is preliminary data.</text>
</comment>
<reference evidence="1 2" key="1">
    <citation type="submission" date="2015-10" db="EMBL/GenBank/DDBJ databases">
        <title>Genome analyses suggest a sexual origin of heterokaryosis in a supposedly ancient asexual fungus.</title>
        <authorList>
            <person name="Ropars J."/>
            <person name="Sedzielewska K."/>
            <person name="Noel J."/>
            <person name="Charron P."/>
            <person name="Farinelli L."/>
            <person name="Marton T."/>
            <person name="Kruger M."/>
            <person name="Pelin A."/>
            <person name="Brachmann A."/>
            <person name="Corradi N."/>
        </authorList>
    </citation>
    <scope>NUCLEOTIDE SEQUENCE [LARGE SCALE GENOMIC DNA]</scope>
    <source>
        <strain evidence="1 2">A4</strain>
    </source>
</reference>
<gene>
    <name evidence="1" type="ORF">RhiirA4_401099</name>
</gene>
<dbReference type="OrthoDB" id="2360891at2759"/>
<accession>A0A2I1GFF2</accession>
<dbReference type="AlphaFoldDB" id="A0A2I1GFF2"/>
<proteinExistence type="predicted"/>
<evidence type="ECO:0000313" key="2">
    <source>
        <dbReference type="Proteomes" id="UP000234323"/>
    </source>
</evidence>
<protein>
    <submittedName>
        <fullName evidence="1">Uncharacterized protein</fullName>
    </submittedName>
</protein>
<name>A0A2I1GFF2_9GLOM</name>
<organism evidence="1 2">
    <name type="scientific">Rhizophagus irregularis</name>
    <dbReference type="NCBI Taxonomy" id="588596"/>
    <lineage>
        <taxon>Eukaryota</taxon>
        <taxon>Fungi</taxon>
        <taxon>Fungi incertae sedis</taxon>
        <taxon>Mucoromycota</taxon>
        <taxon>Glomeromycotina</taxon>
        <taxon>Glomeromycetes</taxon>
        <taxon>Glomerales</taxon>
        <taxon>Glomeraceae</taxon>
        <taxon>Rhizophagus</taxon>
    </lineage>
</organism>
<dbReference type="Proteomes" id="UP000234323">
    <property type="component" value="Unassembled WGS sequence"/>
</dbReference>
<keyword evidence="2" id="KW-1185">Reference proteome</keyword>
<dbReference type="EMBL" id="LLXI01000378">
    <property type="protein sequence ID" value="PKY45353.1"/>
    <property type="molecule type" value="Genomic_DNA"/>
</dbReference>
<sequence length="117" mass="13771">MNQANQASNNNSQVVNSFHEEVARLLQQLVANRHQYFPNRSTAVRIHGELTRGRPYNRMRMNRRKLLRFSVATSVQITDWRVFNRAVDLFMDTATPQEKLGYALLAEEVNTLIRRRR</sequence>
<evidence type="ECO:0000313" key="1">
    <source>
        <dbReference type="EMBL" id="PKY45353.1"/>
    </source>
</evidence>
<dbReference type="VEuPathDB" id="FungiDB:RhiirFUN_006054"/>